<dbReference type="EMBL" id="JARBHB010000001">
    <property type="protein sequence ID" value="KAJ8898016.1"/>
    <property type="molecule type" value="Genomic_DNA"/>
</dbReference>
<protein>
    <submittedName>
        <fullName evidence="2">Uncharacterized protein</fullName>
    </submittedName>
</protein>
<dbReference type="Proteomes" id="UP001159363">
    <property type="component" value="Chromosome 1"/>
</dbReference>
<accession>A0ABQ9IMY1</accession>
<gene>
    <name evidence="2" type="ORF">PR048_003376</name>
</gene>
<comment type="caution">
    <text evidence="2">The sequence shown here is derived from an EMBL/GenBank/DDBJ whole genome shotgun (WGS) entry which is preliminary data.</text>
</comment>
<evidence type="ECO:0000313" key="2">
    <source>
        <dbReference type="EMBL" id="KAJ8898016.1"/>
    </source>
</evidence>
<evidence type="ECO:0000256" key="1">
    <source>
        <dbReference type="SAM" id="MobiDB-lite"/>
    </source>
</evidence>
<sequence>MAGLGSASAGPRVPLGLRFPDGRGREMGSTSQCQIAAWSCRLASIPPKWRQGSGYSILSIKLLGHSSFDDLLPVRLAAAPTFPGRRVSVSSASSLMRLFSHCDSRCPDEYGASPECKEGETGDPLENPPTSAIVRHDSHMREFWGNPARSRTSFALVGGSSLNHRTTAAPKWRGTWLACSPSTKVKRGSLPDRVTPDFHMWALMTALSRAAQISSLNHSFTPIGVEDIGCYGGRLGRPPNGVQSSSRKFFNEKPSNVSESGLLTNSIQETAGTLSAALVHRLSRLALTPHRTPLARALRPRNRGECSLKVGVGAIRLGEKGPKNRAGVGRSARPDLRQLQQDEEPRVFGKTEQAVNSAGNCQQHQAKSSPPLPQGNWNLNSISAGRSLSTSWPSRGSLQADHWGGCGEIWVAHDIEHSGKRETPKKPADQRHRPERFPHVKVRFAMLGGDGSMVVAMEKVLNHCKYITTTEKLRIQWWLREALRTDLVSDWLLRAAKCSLLAGLSAGEEFEIASASSHHLRGYGDCAVGLLACHQGEQGFACGNRALTMPLVGGFPRGSLVTQRSFIPALLHTHLTSPSSHLKTSLLTTTQISSLAPLPLICDGFRDAILRSLEGSVIEEPMQLISELVDRVSDPSPSASWGATALGVVSELTARSSLIILWTKLEAHRDACPPSIGHGHVSLVVRIVARKTSPRGKGGPDSLYAAFHRPLPINRGVTCETVSIWCTRCVGEAALLGRNTSTSLAVGRWRCPPTNYRACSAACDGAGRTTVAPPPRAVTNTPPLPPLSLLTPSPVTGSAVTLLLHPSTFLHFISLYYQLLQFPAVE</sequence>
<evidence type="ECO:0000313" key="3">
    <source>
        <dbReference type="Proteomes" id="UP001159363"/>
    </source>
</evidence>
<feature type="compositionally biased region" description="Polar residues" evidence="1">
    <location>
        <begin position="353"/>
        <end position="368"/>
    </location>
</feature>
<feature type="region of interest" description="Disordered" evidence="1">
    <location>
        <begin position="318"/>
        <end position="380"/>
    </location>
</feature>
<name>A0ABQ9IMY1_9NEOP</name>
<organism evidence="2 3">
    <name type="scientific">Dryococelus australis</name>
    <dbReference type="NCBI Taxonomy" id="614101"/>
    <lineage>
        <taxon>Eukaryota</taxon>
        <taxon>Metazoa</taxon>
        <taxon>Ecdysozoa</taxon>
        <taxon>Arthropoda</taxon>
        <taxon>Hexapoda</taxon>
        <taxon>Insecta</taxon>
        <taxon>Pterygota</taxon>
        <taxon>Neoptera</taxon>
        <taxon>Polyneoptera</taxon>
        <taxon>Phasmatodea</taxon>
        <taxon>Verophasmatodea</taxon>
        <taxon>Anareolatae</taxon>
        <taxon>Phasmatidae</taxon>
        <taxon>Eurycanthinae</taxon>
        <taxon>Dryococelus</taxon>
    </lineage>
</organism>
<keyword evidence="3" id="KW-1185">Reference proteome</keyword>
<reference evidence="2 3" key="1">
    <citation type="submission" date="2023-02" db="EMBL/GenBank/DDBJ databases">
        <title>LHISI_Scaffold_Assembly.</title>
        <authorList>
            <person name="Stuart O.P."/>
            <person name="Cleave R."/>
            <person name="Magrath M.J.L."/>
            <person name="Mikheyev A.S."/>
        </authorList>
    </citation>
    <scope>NUCLEOTIDE SEQUENCE [LARGE SCALE GENOMIC DNA]</scope>
    <source>
        <strain evidence="2">Daus_M_001</strain>
        <tissue evidence="2">Leg muscle</tissue>
    </source>
</reference>
<proteinExistence type="predicted"/>